<evidence type="ECO:0000256" key="1">
    <source>
        <dbReference type="SAM" id="MobiDB-lite"/>
    </source>
</evidence>
<dbReference type="InterPro" id="IPR014939">
    <property type="entry name" value="CDT1_Gemini-bd-like"/>
</dbReference>
<evidence type="ECO:0000259" key="2">
    <source>
        <dbReference type="SMART" id="SM01075"/>
    </source>
</evidence>
<feature type="compositionally biased region" description="Polar residues" evidence="1">
    <location>
        <begin position="10"/>
        <end position="23"/>
    </location>
</feature>
<dbReference type="GO" id="GO:0000076">
    <property type="term" value="P:DNA replication checkpoint signaling"/>
    <property type="evidence" value="ECO:0007669"/>
    <property type="project" value="TreeGrafter"/>
</dbReference>
<feature type="region of interest" description="Disordered" evidence="1">
    <location>
        <begin position="320"/>
        <end position="340"/>
    </location>
</feature>
<feature type="compositionally biased region" description="Polar residues" evidence="1">
    <location>
        <begin position="35"/>
        <end position="44"/>
    </location>
</feature>
<dbReference type="AlphaFoldDB" id="A0A833VIJ0"/>
<dbReference type="CDD" id="cd08674">
    <property type="entry name" value="Cdt1_m"/>
    <property type="match status" value="1"/>
</dbReference>
<feature type="region of interest" description="Disordered" evidence="1">
    <location>
        <begin position="1"/>
        <end position="53"/>
    </location>
</feature>
<comment type="caution">
    <text evidence="3">The sequence shown here is derived from an EMBL/GenBank/DDBJ whole genome shotgun (WGS) entry which is preliminary data.</text>
</comment>
<dbReference type="PANTHER" id="PTHR28637:SF13">
    <property type="entry name" value="EXPRESSED PROTEIN"/>
    <property type="match status" value="1"/>
</dbReference>
<dbReference type="SMART" id="SM01075">
    <property type="entry name" value="CDT1"/>
    <property type="match status" value="1"/>
</dbReference>
<dbReference type="PANTHER" id="PTHR28637">
    <property type="entry name" value="DNA REPLICATION FACTOR CDT1"/>
    <property type="match status" value="1"/>
</dbReference>
<dbReference type="Gene3D" id="1.10.10.1420">
    <property type="entry name" value="DNA replication factor Cdt1, C-terminal WH domain"/>
    <property type="match status" value="1"/>
</dbReference>
<dbReference type="EMBL" id="SWLB01000016">
    <property type="protein sequence ID" value="KAF3327930.1"/>
    <property type="molecule type" value="Genomic_DNA"/>
</dbReference>
<gene>
    <name evidence="3" type="ORF">FCM35_KLT06536</name>
</gene>
<dbReference type="Pfam" id="PF08839">
    <property type="entry name" value="CDT1"/>
    <property type="match status" value="1"/>
</dbReference>
<keyword evidence="4" id="KW-1185">Reference proteome</keyword>
<dbReference type="GO" id="GO:0003677">
    <property type="term" value="F:DNA binding"/>
    <property type="evidence" value="ECO:0007669"/>
    <property type="project" value="InterPro"/>
</dbReference>
<accession>A0A833VIJ0</accession>
<dbReference type="GO" id="GO:0070182">
    <property type="term" value="F:DNA polymerase binding"/>
    <property type="evidence" value="ECO:0007669"/>
    <property type="project" value="TreeGrafter"/>
</dbReference>
<dbReference type="InterPro" id="IPR036390">
    <property type="entry name" value="WH_DNA-bd_sf"/>
</dbReference>
<reference evidence="3" key="1">
    <citation type="submission" date="2020-01" db="EMBL/GenBank/DDBJ databases">
        <title>Genome sequence of Kobresia littledalei, the first chromosome-level genome in the family Cyperaceae.</title>
        <authorList>
            <person name="Qu G."/>
        </authorList>
    </citation>
    <scope>NUCLEOTIDE SEQUENCE</scope>
    <source>
        <strain evidence="3">C.B.Clarke</strain>
        <tissue evidence="3">Leaf</tissue>
    </source>
</reference>
<protein>
    <submittedName>
        <fullName evidence="3">CDT1-like protein a</fullName>
    </submittedName>
</protein>
<proteinExistence type="predicted"/>
<organism evidence="3 4">
    <name type="scientific">Carex littledalei</name>
    <dbReference type="NCBI Taxonomy" id="544730"/>
    <lineage>
        <taxon>Eukaryota</taxon>
        <taxon>Viridiplantae</taxon>
        <taxon>Streptophyta</taxon>
        <taxon>Embryophyta</taxon>
        <taxon>Tracheophyta</taxon>
        <taxon>Spermatophyta</taxon>
        <taxon>Magnoliopsida</taxon>
        <taxon>Liliopsida</taxon>
        <taxon>Poales</taxon>
        <taxon>Cyperaceae</taxon>
        <taxon>Cyperoideae</taxon>
        <taxon>Cariceae</taxon>
        <taxon>Carex</taxon>
        <taxon>Carex subgen. Euthyceras</taxon>
    </lineage>
</organism>
<dbReference type="OrthoDB" id="341730at2759"/>
<dbReference type="InterPro" id="IPR045173">
    <property type="entry name" value="Cdt1"/>
</dbReference>
<dbReference type="InterPro" id="IPR038090">
    <property type="entry name" value="Cdt1_C_WH_dom_sf"/>
</dbReference>
<dbReference type="Proteomes" id="UP000623129">
    <property type="component" value="Unassembled WGS sequence"/>
</dbReference>
<dbReference type="GO" id="GO:0000278">
    <property type="term" value="P:mitotic cell cycle"/>
    <property type="evidence" value="ECO:0007669"/>
    <property type="project" value="TreeGrafter"/>
</dbReference>
<evidence type="ECO:0000313" key="3">
    <source>
        <dbReference type="EMBL" id="KAF3327930.1"/>
    </source>
</evidence>
<evidence type="ECO:0000313" key="4">
    <source>
        <dbReference type="Proteomes" id="UP000623129"/>
    </source>
</evidence>
<sequence length="470" mass="52639">MDQKDFDNENCPQTNLGFTSSEANNKKYPERFETAENSQSNFESPTPEKPDWGRKGIVITSLAKNLLAENFKDEKENSTELPDNYKILVDLFNKMVTSIRLLRLRKKTTSLKNISAQVDVLANRKLLTRHVAQMKYLLPDAVQIEKILSHDEETSHMYPDLKITLTMDFLESLHVNQSPSMALCKAFHTSVLKFVSLHPKNTEIPEAILPEPFNSSGKNSDLKRIFKVPSPQLLPTNLSEEPLWNASHLPSSFRKSTFQNLNVQVKTIHATELIPPQPEVTRVFTDFVSPLPVVKEAGVIASTPNREGKLADAVLMGTPAQQTPQRPLLTPSDKCASEKDDNKVAVNRSARKLNFQESEADGAISDVVVASSFLGDNEGCVSVNKTVASIGEEKPASLPSTFDAICLISQSKDCSLITKKELVYKILCNNLEIEETYEIEEHLATLEELFPEWICKKAVPNGEVFYRQVH</sequence>
<dbReference type="GO" id="GO:0005634">
    <property type="term" value="C:nucleus"/>
    <property type="evidence" value="ECO:0007669"/>
    <property type="project" value="TreeGrafter"/>
</dbReference>
<dbReference type="GO" id="GO:0030174">
    <property type="term" value="P:regulation of DNA-templated DNA replication initiation"/>
    <property type="evidence" value="ECO:0007669"/>
    <property type="project" value="InterPro"/>
</dbReference>
<feature type="compositionally biased region" description="Basic and acidic residues" evidence="1">
    <location>
        <begin position="24"/>
        <end position="34"/>
    </location>
</feature>
<name>A0A833VIJ0_9POAL</name>
<dbReference type="GO" id="GO:0071163">
    <property type="term" value="P:DNA replication preinitiation complex assembly"/>
    <property type="evidence" value="ECO:0007669"/>
    <property type="project" value="InterPro"/>
</dbReference>
<dbReference type="SUPFAM" id="SSF46785">
    <property type="entry name" value="Winged helix' DNA-binding domain"/>
    <property type="match status" value="1"/>
</dbReference>
<feature type="domain" description="CDT1 Geminin-binding" evidence="2">
    <location>
        <begin position="81"/>
        <end position="211"/>
    </location>
</feature>